<comment type="caution">
    <text evidence="2">The sequence shown here is derived from an EMBL/GenBank/DDBJ whole genome shotgun (WGS) entry which is preliminary data.</text>
</comment>
<name>A0A2W5TT90_CERSP</name>
<dbReference type="EMBL" id="QFQS01000001">
    <property type="protein sequence ID" value="PZQ99157.1"/>
    <property type="molecule type" value="Genomic_DNA"/>
</dbReference>
<sequence length="156" mass="16820">MTNKGYGGGGDDDVTSCHKALKGLPMRKLTAILFLALSAGVAGAAVPDNWFRAINGMWVQPETPRKFFVGWKGQSGDPPFWCAAGDYVIRHLGMRGDTPIFRLSPLPRRGGQGIWFSLDAAGAQDRTGVNVFFRSGPSNSVSANAARSFCDPFLIR</sequence>
<feature type="transmembrane region" description="Helical" evidence="1">
    <location>
        <begin position="29"/>
        <end position="47"/>
    </location>
</feature>
<dbReference type="AlphaFoldDB" id="A0A2W5TT90"/>
<protein>
    <submittedName>
        <fullName evidence="2">Uncharacterized protein</fullName>
    </submittedName>
</protein>
<keyword evidence="1" id="KW-0472">Membrane</keyword>
<proteinExistence type="predicted"/>
<keyword evidence="1" id="KW-0812">Transmembrane</keyword>
<gene>
    <name evidence="2" type="ORF">DI533_00140</name>
</gene>
<keyword evidence="1" id="KW-1133">Transmembrane helix</keyword>
<evidence type="ECO:0000313" key="2">
    <source>
        <dbReference type="EMBL" id="PZQ99157.1"/>
    </source>
</evidence>
<evidence type="ECO:0000256" key="1">
    <source>
        <dbReference type="SAM" id="Phobius"/>
    </source>
</evidence>
<dbReference type="Proteomes" id="UP000248975">
    <property type="component" value="Unassembled WGS sequence"/>
</dbReference>
<organism evidence="2 3">
    <name type="scientific">Cereibacter sphaeroides</name>
    <name type="common">Rhodobacter sphaeroides</name>
    <dbReference type="NCBI Taxonomy" id="1063"/>
    <lineage>
        <taxon>Bacteria</taxon>
        <taxon>Pseudomonadati</taxon>
        <taxon>Pseudomonadota</taxon>
        <taxon>Alphaproteobacteria</taxon>
        <taxon>Rhodobacterales</taxon>
        <taxon>Paracoccaceae</taxon>
        <taxon>Cereibacter</taxon>
    </lineage>
</organism>
<accession>A0A2W5TT90</accession>
<reference evidence="2 3" key="1">
    <citation type="submission" date="2017-08" db="EMBL/GenBank/DDBJ databases">
        <title>Infants hospitalized years apart are colonized by the same room-sourced microbial strains.</title>
        <authorList>
            <person name="Brooks B."/>
            <person name="Olm M.R."/>
            <person name="Firek B.A."/>
            <person name="Baker R."/>
            <person name="Thomas B.C."/>
            <person name="Morowitz M.J."/>
            <person name="Banfield J.F."/>
        </authorList>
    </citation>
    <scope>NUCLEOTIDE SEQUENCE [LARGE SCALE GENOMIC DNA]</scope>
    <source>
        <strain evidence="2">S2_003_000_R2_11</strain>
    </source>
</reference>
<evidence type="ECO:0000313" key="3">
    <source>
        <dbReference type="Proteomes" id="UP000248975"/>
    </source>
</evidence>